<dbReference type="RefSeq" id="WP_219081493.1">
    <property type="nucleotide sequence ID" value="NZ_JAHBBD010000010.1"/>
</dbReference>
<reference evidence="2 3" key="1">
    <citation type="submission" date="2021-05" db="EMBL/GenBank/DDBJ databases">
        <title>Phylogenetic classification of ten novel species belonging to the genus Bifidobacterium comprising B. colchicus sp. nov., B. abeli sp. nov., B. bicoloris sp. nov., B. guerezis sp. nov., B. rosaliae sp. nov., B. santillanensis sp. nov., B. argentati sp. nov., B. amazzoni sp. nov., B. pluviali sp. nov., and B. pinnaculum sp. nov.</title>
        <authorList>
            <person name="Lugli G.A."/>
            <person name="Ruiz Garcia L."/>
            <person name="Margolles A."/>
            <person name="Ventura M."/>
        </authorList>
    </citation>
    <scope>NUCLEOTIDE SEQUENCE [LARGE SCALE GENOMIC DNA]</scope>
    <source>
        <strain evidence="2 3">6T3</strain>
    </source>
</reference>
<feature type="region of interest" description="Disordered" evidence="1">
    <location>
        <begin position="1"/>
        <end position="31"/>
    </location>
</feature>
<evidence type="ECO:0000313" key="3">
    <source>
        <dbReference type="Proteomes" id="UP000812844"/>
    </source>
</evidence>
<evidence type="ECO:0000313" key="2">
    <source>
        <dbReference type="EMBL" id="MBW3082879.1"/>
    </source>
</evidence>
<gene>
    <name evidence="2" type="ORF">KIH73_05755</name>
</gene>
<dbReference type="Proteomes" id="UP000812844">
    <property type="component" value="Unassembled WGS sequence"/>
</dbReference>
<proteinExistence type="predicted"/>
<dbReference type="EMBL" id="JAHBBD010000010">
    <property type="protein sequence ID" value="MBW3082879.1"/>
    <property type="molecule type" value="Genomic_DNA"/>
</dbReference>
<evidence type="ECO:0000256" key="1">
    <source>
        <dbReference type="SAM" id="MobiDB-lite"/>
    </source>
</evidence>
<comment type="caution">
    <text evidence="2">The sequence shown here is derived from an EMBL/GenBank/DDBJ whole genome shotgun (WGS) entry which is preliminary data.</text>
</comment>
<name>A0ABS6W8Q8_9BIFI</name>
<sequence>MAAPEATPHGTAASAAGASPEQAAEPETGDASLLERFPRLADLDDMDDDQRIEVFQHVLDTLQRELDEERG</sequence>
<accession>A0ABS6W8Q8</accession>
<keyword evidence="3" id="KW-1185">Reference proteome</keyword>
<organism evidence="2 3">
    <name type="scientific">Bifidobacterium phasiani</name>
    <dbReference type="NCBI Taxonomy" id="2834431"/>
    <lineage>
        <taxon>Bacteria</taxon>
        <taxon>Bacillati</taxon>
        <taxon>Actinomycetota</taxon>
        <taxon>Actinomycetes</taxon>
        <taxon>Bifidobacteriales</taxon>
        <taxon>Bifidobacteriaceae</taxon>
        <taxon>Bifidobacterium</taxon>
    </lineage>
</organism>
<protein>
    <submittedName>
        <fullName evidence="2">Uncharacterized protein</fullName>
    </submittedName>
</protein>
<feature type="compositionally biased region" description="Low complexity" evidence="1">
    <location>
        <begin position="1"/>
        <end position="26"/>
    </location>
</feature>